<dbReference type="AlphaFoldDB" id="A0A200QNC1"/>
<gene>
    <name evidence="1" type="ORF">BVC80_8763g5</name>
</gene>
<evidence type="ECO:0000313" key="2">
    <source>
        <dbReference type="Proteomes" id="UP000195402"/>
    </source>
</evidence>
<keyword evidence="2" id="KW-1185">Reference proteome</keyword>
<reference evidence="1 2" key="1">
    <citation type="journal article" date="2017" name="Mol. Plant">
        <title>The Genome of Medicinal Plant Macleaya cordata Provides New Insights into Benzylisoquinoline Alkaloids Metabolism.</title>
        <authorList>
            <person name="Liu X."/>
            <person name="Liu Y."/>
            <person name="Huang P."/>
            <person name="Ma Y."/>
            <person name="Qing Z."/>
            <person name="Tang Q."/>
            <person name="Cao H."/>
            <person name="Cheng P."/>
            <person name="Zheng Y."/>
            <person name="Yuan Z."/>
            <person name="Zhou Y."/>
            <person name="Liu J."/>
            <person name="Tang Z."/>
            <person name="Zhuo Y."/>
            <person name="Zhang Y."/>
            <person name="Yu L."/>
            <person name="Huang J."/>
            <person name="Yang P."/>
            <person name="Peng Q."/>
            <person name="Zhang J."/>
            <person name="Jiang W."/>
            <person name="Zhang Z."/>
            <person name="Lin K."/>
            <person name="Ro D.K."/>
            <person name="Chen X."/>
            <person name="Xiong X."/>
            <person name="Shang Y."/>
            <person name="Huang S."/>
            <person name="Zeng J."/>
        </authorList>
    </citation>
    <scope>NUCLEOTIDE SEQUENCE [LARGE SCALE GENOMIC DNA]</scope>
    <source>
        <strain evidence="2">cv. BLH2017</strain>
        <tissue evidence="1">Root</tissue>
    </source>
</reference>
<accession>A0A200QNC1</accession>
<name>A0A200QNC1_MACCD</name>
<proteinExistence type="predicted"/>
<sequence length="72" mass="7483">MYGESLGLTVLSICSSRIHCGAHSCVDFMLLVGSVVYFSFLGASSLQLGASKLSLVVAEKPLGKLFLTGGKS</sequence>
<dbReference type="EMBL" id="MVGT01001456">
    <property type="protein sequence ID" value="OVA11941.1"/>
    <property type="molecule type" value="Genomic_DNA"/>
</dbReference>
<dbReference type="InParanoid" id="A0A200QNC1"/>
<organism evidence="1 2">
    <name type="scientific">Macleaya cordata</name>
    <name type="common">Five-seeded plume-poppy</name>
    <name type="synonym">Bocconia cordata</name>
    <dbReference type="NCBI Taxonomy" id="56857"/>
    <lineage>
        <taxon>Eukaryota</taxon>
        <taxon>Viridiplantae</taxon>
        <taxon>Streptophyta</taxon>
        <taxon>Embryophyta</taxon>
        <taxon>Tracheophyta</taxon>
        <taxon>Spermatophyta</taxon>
        <taxon>Magnoliopsida</taxon>
        <taxon>Ranunculales</taxon>
        <taxon>Papaveraceae</taxon>
        <taxon>Papaveroideae</taxon>
        <taxon>Macleaya</taxon>
    </lineage>
</organism>
<evidence type="ECO:0000313" key="1">
    <source>
        <dbReference type="EMBL" id="OVA11941.1"/>
    </source>
</evidence>
<protein>
    <submittedName>
        <fullName evidence="1">Uncharacterized protein</fullName>
    </submittedName>
</protein>
<dbReference type="Proteomes" id="UP000195402">
    <property type="component" value="Unassembled WGS sequence"/>
</dbReference>
<comment type="caution">
    <text evidence="1">The sequence shown here is derived from an EMBL/GenBank/DDBJ whole genome shotgun (WGS) entry which is preliminary data.</text>
</comment>